<evidence type="ECO:0000259" key="2">
    <source>
        <dbReference type="Pfam" id="PF20442"/>
    </source>
</evidence>
<dbReference type="AlphaFoldDB" id="A0A0X3BLX8"/>
<feature type="domain" description="BREX system Lon protease-like BrxL N-terminal" evidence="2">
    <location>
        <begin position="19"/>
        <end position="151"/>
    </location>
</feature>
<protein>
    <recommendedName>
        <fullName evidence="2">BREX system Lon protease-like BrxL N-terminal domain-containing protein</fullName>
    </recommendedName>
</protein>
<name>A0A0X3BLX8_9EURY</name>
<reference evidence="3 4" key="1">
    <citation type="submission" date="2016-01" db="EMBL/GenBank/DDBJ databases">
        <authorList>
            <person name="Manzoor S."/>
        </authorList>
    </citation>
    <scope>NUCLEOTIDE SEQUENCE [LARGE SCALE GENOMIC DNA]</scope>
    <source>
        <strain evidence="3">Methanoculleus sp MAB1</strain>
    </source>
</reference>
<dbReference type="InterPro" id="IPR046838">
    <property type="entry name" value="BrxL_N"/>
</dbReference>
<proteinExistence type="predicted"/>
<sequence>MNSGEHFELDELDRKLVAAFPGRVVRKDLVHKLKVGFSIPVYVLEYLLGKYCSTTDEKGVNDGLQLVKSAIAERVVRADQGELIKARLKRSGSMKIIDLVTVTFDEKDQGGKYWAHLATSGLDKVHIEEDFVEKYERVLTGGVWSNIELVYDENIVHGNVTRPFVIANMKPIQIASARMDEWIEARRQFTREEWVNILLRSIGYEPTHPDLTWRVKMLILLRLIPMVEKNYNLIELGPVKQENPSYIVKSLPTPYSCQEDKDRCQTSLDGRTGRTSLAWSSRMIWWHSTKSQDHTSRTKQTSRYSRATWNRAHSHAATTKGPSPPRRASSSMATSTATSSRLPGHHTSSPPCQRRSGTTRHFMTGGMPTSLDGRC</sequence>
<dbReference type="Pfam" id="PF13337">
    <property type="entry name" value="BrxL_ATPase"/>
    <property type="match status" value="1"/>
</dbReference>
<evidence type="ECO:0000256" key="1">
    <source>
        <dbReference type="SAM" id="MobiDB-lite"/>
    </source>
</evidence>
<feature type="region of interest" description="Disordered" evidence="1">
    <location>
        <begin position="290"/>
        <end position="375"/>
    </location>
</feature>
<gene>
    <name evidence="3" type="ORF">MMAB1_1262</name>
</gene>
<accession>A0A0X3BLX8</accession>
<dbReference type="Proteomes" id="UP000069850">
    <property type="component" value="Chromosome 1"/>
</dbReference>
<evidence type="ECO:0000313" key="4">
    <source>
        <dbReference type="Proteomes" id="UP000069850"/>
    </source>
</evidence>
<dbReference type="EMBL" id="LT158599">
    <property type="protein sequence ID" value="CVK32475.1"/>
    <property type="molecule type" value="Genomic_DNA"/>
</dbReference>
<organism evidence="3 4">
    <name type="scientific">Methanoculleus bourgensis</name>
    <dbReference type="NCBI Taxonomy" id="83986"/>
    <lineage>
        <taxon>Archaea</taxon>
        <taxon>Methanobacteriati</taxon>
        <taxon>Methanobacteriota</taxon>
        <taxon>Stenosarchaea group</taxon>
        <taxon>Methanomicrobia</taxon>
        <taxon>Methanomicrobiales</taxon>
        <taxon>Methanomicrobiaceae</taxon>
        <taxon>Methanoculleus</taxon>
    </lineage>
</organism>
<dbReference type="Pfam" id="PF20442">
    <property type="entry name" value="BrxL_N"/>
    <property type="match status" value="1"/>
</dbReference>
<evidence type="ECO:0000313" key="3">
    <source>
        <dbReference type="EMBL" id="CVK32475.1"/>
    </source>
</evidence>
<dbReference type="InterPro" id="IPR014061">
    <property type="entry name" value="BrxL-like"/>
</dbReference>
<feature type="compositionally biased region" description="Low complexity" evidence="1">
    <location>
        <begin position="326"/>
        <end position="341"/>
    </location>
</feature>
<dbReference type="KEGG" id="mema:MMAB1_1262"/>
<feature type="compositionally biased region" description="Polar residues" evidence="1">
    <location>
        <begin position="346"/>
        <end position="361"/>
    </location>
</feature>
<feature type="compositionally biased region" description="Polar residues" evidence="1">
    <location>
        <begin position="298"/>
        <end position="308"/>
    </location>
</feature>